<feature type="domain" description="NTP pyrophosphohydrolase MazG-like" evidence="1">
    <location>
        <begin position="39"/>
        <end position="97"/>
    </location>
</feature>
<dbReference type="InterPro" id="IPR004518">
    <property type="entry name" value="MazG-like_dom"/>
</dbReference>
<dbReference type="Pfam" id="PF03819">
    <property type="entry name" value="MazG"/>
    <property type="match status" value="1"/>
</dbReference>
<sequence>MFNEVTTHLHDVAVEKGFWDVLDGATQEQKDIFMTKQLMMIVSEAVEVMEAIRKSHGPEAVADEMADILIRTFDLYAGLVEHEYTNVTLDDAFEKKTAFNKSRPEKHGVKF</sequence>
<evidence type="ECO:0000313" key="2">
    <source>
        <dbReference type="EMBL" id="CAB5219347.1"/>
    </source>
</evidence>
<dbReference type="GO" id="GO:0016787">
    <property type="term" value="F:hydrolase activity"/>
    <property type="evidence" value="ECO:0007669"/>
    <property type="project" value="UniProtKB-KW"/>
</dbReference>
<protein>
    <submittedName>
        <fullName evidence="2">NTP pyrophosphohydrolase MazG, putative catalytic core</fullName>
    </submittedName>
</protein>
<gene>
    <name evidence="2" type="ORF">UFOVP222_58</name>
</gene>
<evidence type="ECO:0000259" key="1">
    <source>
        <dbReference type="Pfam" id="PF03819"/>
    </source>
</evidence>
<dbReference type="Gene3D" id="1.10.287.1080">
    <property type="entry name" value="MazG-like"/>
    <property type="match status" value="1"/>
</dbReference>
<dbReference type="EMBL" id="LR798269">
    <property type="protein sequence ID" value="CAB5219347.1"/>
    <property type="molecule type" value="Genomic_DNA"/>
</dbReference>
<proteinExistence type="predicted"/>
<accession>A0A6J5TBZ2</accession>
<reference evidence="2" key="1">
    <citation type="submission" date="2020-05" db="EMBL/GenBank/DDBJ databases">
        <authorList>
            <person name="Chiriac C."/>
            <person name="Salcher M."/>
            <person name="Ghai R."/>
            <person name="Kavagutti S V."/>
        </authorList>
    </citation>
    <scope>NUCLEOTIDE SEQUENCE</scope>
</reference>
<keyword evidence="2" id="KW-0378">Hydrolase</keyword>
<organism evidence="2">
    <name type="scientific">uncultured Caudovirales phage</name>
    <dbReference type="NCBI Taxonomy" id="2100421"/>
    <lineage>
        <taxon>Viruses</taxon>
        <taxon>Duplodnaviria</taxon>
        <taxon>Heunggongvirae</taxon>
        <taxon>Uroviricota</taxon>
        <taxon>Caudoviricetes</taxon>
        <taxon>Peduoviridae</taxon>
        <taxon>Maltschvirus</taxon>
        <taxon>Maltschvirus maltsch</taxon>
    </lineage>
</organism>
<name>A0A6J5TBZ2_9CAUD</name>
<dbReference type="SUPFAM" id="SSF101386">
    <property type="entry name" value="all-alpha NTP pyrophosphatases"/>
    <property type="match status" value="1"/>
</dbReference>